<dbReference type="Gene3D" id="3.40.1350.10">
    <property type="match status" value="1"/>
</dbReference>
<dbReference type="InterPro" id="IPR006676">
    <property type="entry name" value="tRNA_splic"/>
</dbReference>
<evidence type="ECO:0000256" key="5">
    <source>
        <dbReference type="ARBA" id="ARBA00034031"/>
    </source>
</evidence>
<keyword evidence="3" id="KW-0819">tRNA processing</keyword>
<proteinExistence type="inferred from homology"/>
<feature type="non-terminal residue" evidence="7">
    <location>
        <position position="1"/>
    </location>
</feature>
<dbReference type="PANTHER" id="PTHR13070:SF0">
    <property type="entry name" value="TRNA-SPLICING ENDONUCLEASE SUBUNIT SEN34"/>
    <property type="match status" value="1"/>
</dbReference>
<dbReference type="AlphaFoldDB" id="A0A9W8E4Y1"/>
<dbReference type="EMBL" id="JANBPY010002030">
    <property type="protein sequence ID" value="KAJ1956950.1"/>
    <property type="molecule type" value="Genomic_DNA"/>
</dbReference>
<dbReference type="GO" id="GO:0000379">
    <property type="term" value="P:tRNA-type intron splice site recognition and cleavage"/>
    <property type="evidence" value="ECO:0007669"/>
    <property type="project" value="TreeGrafter"/>
</dbReference>
<evidence type="ECO:0000313" key="7">
    <source>
        <dbReference type="EMBL" id="KAJ1956950.1"/>
    </source>
</evidence>
<accession>A0A9W8E4Y1</accession>
<dbReference type="InterPro" id="IPR006677">
    <property type="entry name" value="tRNA_intron_Endonuc_cat-like"/>
</dbReference>
<evidence type="ECO:0000256" key="2">
    <source>
        <dbReference type="ARBA" id="ARBA00012573"/>
    </source>
</evidence>
<dbReference type="GO" id="GO:0003676">
    <property type="term" value="F:nucleic acid binding"/>
    <property type="evidence" value="ECO:0007669"/>
    <property type="project" value="InterPro"/>
</dbReference>
<dbReference type="InterPro" id="IPR011856">
    <property type="entry name" value="tRNA_endonuc-like_dom_sf"/>
</dbReference>
<dbReference type="GO" id="GO:0000213">
    <property type="term" value="F:tRNA-intron lyase activity"/>
    <property type="evidence" value="ECO:0007669"/>
    <property type="project" value="UniProtKB-EC"/>
</dbReference>
<evidence type="ECO:0000313" key="8">
    <source>
        <dbReference type="Proteomes" id="UP001150925"/>
    </source>
</evidence>
<dbReference type="GO" id="GO:0005634">
    <property type="term" value="C:nucleus"/>
    <property type="evidence" value="ECO:0007669"/>
    <property type="project" value="UniProtKB-ARBA"/>
</dbReference>
<dbReference type="InterPro" id="IPR036167">
    <property type="entry name" value="tRNA_intron_Endo_cat-like_sf"/>
</dbReference>
<dbReference type="NCBIfam" id="TIGR00324">
    <property type="entry name" value="endA"/>
    <property type="match status" value="1"/>
</dbReference>
<comment type="catalytic activity">
    <reaction evidence="5">
        <text>pretRNA = a 3'-half-tRNA molecule with a 5'-OH end + a 5'-half-tRNA molecule with a 2',3'-cyclic phosphate end + an intron with a 2',3'-cyclic phosphate and a 5'-hydroxyl terminus.</text>
        <dbReference type="EC" id="4.6.1.16"/>
    </reaction>
</comment>
<evidence type="ECO:0000256" key="1">
    <source>
        <dbReference type="ARBA" id="ARBA00008078"/>
    </source>
</evidence>
<keyword evidence="4" id="KW-0456">Lyase</keyword>
<dbReference type="Pfam" id="PF01974">
    <property type="entry name" value="tRNA_int_endo"/>
    <property type="match status" value="1"/>
</dbReference>
<dbReference type="OrthoDB" id="48041at2759"/>
<dbReference type="EC" id="4.6.1.16" evidence="2"/>
<dbReference type="CDD" id="cd22363">
    <property type="entry name" value="tRNA-intron_lyase_C"/>
    <property type="match status" value="1"/>
</dbReference>
<evidence type="ECO:0000256" key="3">
    <source>
        <dbReference type="ARBA" id="ARBA00022694"/>
    </source>
</evidence>
<dbReference type="Proteomes" id="UP001150925">
    <property type="component" value="Unassembled WGS sequence"/>
</dbReference>
<name>A0A9W8E4Y1_9FUNG</name>
<evidence type="ECO:0000256" key="4">
    <source>
        <dbReference type="ARBA" id="ARBA00023239"/>
    </source>
</evidence>
<sequence length="158" mass="17777">ESAHSKVGNSVSTPTLPHLLSPEEIALLLDLQVIELRTGLAGGHSPRTITTLEEWSYPSHEVEQRRFALFKDLWTRGYFLTSGLKFGGEFLVYSGDPDNHHSRFITTILTSPEQPLQSTELVGLSRLGTGVTKSRLLCVYNSNTQTFRYMTMDWYALT</sequence>
<comment type="caution">
    <text evidence="7">The sequence shown here is derived from an EMBL/GenBank/DDBJ whole genome shotgun (WGS) entry which is preliminary data.</text>
</comment>
<feature type="domain" description="tRNA intron endonuclease catalytic" evidence="6">
    <location>
        <begin position="65"/>
        <end position="144"/>
    </location>
</feature>
<gene>
    <name evidence="7" type="ORF">IWQ62_005194</name>
</gene>
<evidence type="ECO:0000259" key="6">
    <source>
        <dbReference type="Pfam" id="PF01974"/>
    </source>
</evidence>
<reference evidence="7" key="1">
    <citation type="submission" date="2022-07" db="EMBL/GenBank/DDBJ databases">
        <title>Phylogenomic reconstructions and comparative analyses of Kickxellomycotina fungi.</title>
        <authorList>
            <person name="Reynolds N.K."/>
            <person name="Stajich J.E."/>
            <person name="Barry K."/>
            <person name="Grigoriev I.V."/>
            <person name="Crous P."/>
            <person name="Smith M.E."/>
        </authorList>
    </citation>
    <scope>NUCLEOTIDE SEQUENCE</scope>
    <source>
        <strain evidence="7">RSA 1196</strain>
    </source>
</reference>
<protein>
    <recommendedName>
        <fullName evidence="2">tRNA-intron lyase</fullName>
        <ecNumber evidence="2">4.6.1.16</ecNumber>
    </recommendedName>
</protein>
<dbReference type="SUPFAM" id="SSF53032">
    <property type="entry name" value="tRNA-intron endonuclease catalytic domain-like"/>
    <property type="match status" value="1"/>
</dbReference>
<comment type="similarity">
    <text evidence="1">Belongs to the tRNA-intron endonuclease family.</text>
</comment>
<organism evidence="7 8">
    <name type="scientific">Dispira parvispora</name>
    <dbReference type="NCBI Taxonomy" id="1520584"/>
    <lineage>
        <taxon>Eukaryota</taxon>
        <taxon>Fungi</taxon>
        <taxon>Fungi incertae sedis</taxon>
        <taxon>Zoopagomycota</taxon>
        <taxon>Kickxellomycotina</taxon>
        <taxon>Dimargaritomycetes</taxon>
        <taxon>Dimargaritales</taxon>
        <taxon>Dimargaritaceae</taxon>
        <taxon>Dispira</taxon>
    </lineage>
</organism>
<dbReference type="PANTHER" id="PTHR13070">
    <property type="entry name" value="TRNA-SPLICING ENDONUCLEASE SUBUNIT SEN34-RELATED"/>
    <property type="match status" value="1"/>
</dbReference>
<keyword evidence="8" id="KW-1185">Reference proteome</keyword>